<dbReference type="RefSeq" id="WP_126519358.1">
    <property type="nucleotide sequence ID" value="NZ_RXNU01000002.1"/>
</dbReference>
<dbReference type="Gene3D" id="3.60.21.10">
    <property type="match status" value="1"/>
</dbReference>
<evidence type="ECO:0000313" key="2">
    <source>
        <dbReference type="EMBL" id="RTR40293.1"/>
    </source>
</evidence>
<dbReference type="AlphaFoldDB" id="A0A431WYD4"/>
<dbReference type="InterPro" id="IPR029052">
    <property type="entry name" value="Metallo-depent_PP-like"/>
</dbReference>
<dbReference type="InterPro" id="IPR004843">
    <property type="entry name" value="Calcineurin-like_PHP"/>
</dbReference>
<reference evidence="2 3" key="1">
    <citation type="submission" date="2018-12" db="EMBL/GenBank/DDBJ databases">
        <authorList>
            <person name="Yu L."/>
        </authorList>
    </citation>
    <scope>NUCLEOTIDE SEQUENCE [LARGE SCALE GENOMIC DNA]</scope>
    <source>
        <strain evidence="2 3">HAW-EB2</strain>
    </source>
</reference>
<sequence>MKILHISDLHFVKKHFDWVTQVQDDFDVICLTGDLLCDSNTQKIKLESQVEWITEWVTSIYKPIFICSGNHDAVGESENLTDLEALFDIDEEEALWGDTEDPVMMTL</sequence>
<dbReference type="Pfam" id="PF00149">
    <property type="entry name" value="Metallophos"/>
    <property type="match status" value="1"/>
</dbReference>
<dbReference type="OrthoDB" id="332939at2"/>
<feature type="domain" description="Calcineurin-like phosphoesterase" evidence="1">
    <location>
        <begin position="1"/>
        <end position="93"/>
    </location>
</feature>
<comment type="caution">
    <text evidence="2">The sequence shown here is derived from an EMBL/GenBank/DDBJ whole genome shotgun (WGS) entry which is preliminary data.</text>
</comment>
<name>A0A431WYD4_9GAMM</name>
<dbReference type="EMBL" id="RXNU01000002">
    <property type="protein sequence ID" value="RTR40293.1"/>
    <property type="molecule type" value="Genomic_DNA"/>
</dbReference>
<evidence type="ECO:0000259" key="1">
    <source>
        <dbReference type="Pfam" id="PF00149"/>
    </source>
</evidence>
<accession>A0A431WYD4</accession>
<proteinExistence type="predicted"/>
<dbReference type="Proteomes" id="UP000267448">
    <property type="component" value="Unassembled WGS sequence"/>
</dbReference>
<evidence type="ECO:0000313" key="3">
    <source>
        <dbReference type="Proteomes" id="UP000267448"/>
    </source>
</evidence>
<keyword evidence="3" id="KW-1185">Reference proteome</keyword>
<dbReference type="SUPFAM" id="SSF56300">
    <property type="entry name" value="Metallo-dependent phosphatases"/>
    <property type="match status" value="1"/>
</dbReference>
<protein>
    <recommendedName>
        <fullName evidence="1">Calcineurin-like phosphoesterase domain-containing protein</fullName>
    </recommendedName>
</protein>
<gene>
    <name evidence="2" type="ORF">EKG38_06140</name>
</gene>
<dbReference type="GO" id="GO:0016787">
    <property type="term" value="F:hydrolase activity"/>
    <property type="evidence" value="ECO:0007669"/>
    <property type="project" value="InterPro"/>
</dbReference>
<organism evidence="2 3">
    <name type="scientific">Shewanella canadensis</name>
    <dbReference type="NCBI Taxonomy" id="271096"/>
    <lineage>
        <taxon>Bacteria</taxon>
        <taxon>Pseudomonadati</taxon>
        <taxon>Pseudomonadota</taxon>
        <taxon>Gammaproteobacteria</taxon>
        <taxon>Alteromonadales</taxon>
        <taxon>Shewanellaceae</taxon>
        <taxon>Shewanella</taxon>
    </lineage>
</organism>